<reference evidence="1" key="1">
    <citation type="submission" date="2019-01" db="EMBL/GenBank/DDBJ databases">
        <title>Salmonella strain 1423 plasmid sequences.</title>
        <authorList>
            <person name="Chen K."/>
            <person name="Chen S."/>
        </authorList>
    </citation>
    <scope>NUCLEOTIDE SEQUENCE</scope>
    <source>
        <strain evidence="1">Sa1423</strain>
        <plasmid evidence="1">pSa1423-90k</plasmid>
    </source>
</reference>
<proteinExistence type="predicted"/>
<gene>
    <name evidence="1" type="ORF">NNIBIDOC_00041</name>
</gene>
<keyword evidence="1" id="KW-0614">Plasmid</keyword>
<evidence type="ECO:0000313" key="1">
    <source>
        <dbReference type="EMBL" id="QBM91374.1"/>
    </source>
</evidence>
<name>A0A482EU75_SALSP</name>
<organism evidence="1">
    <name type="scientific">Salmonella sp</name>
    <dbReference type="NCBI Taxonomy" id="599"/>
    <lineage>
        <taxon>Bacteria</taxon>
        <taxon>Pseudomonadati</taxon>
        <taxon>Pseudomonadota</taxon>
        <taxon>Gammaproteobacteria</taxon>
        <taxon>Enterobacterales</taxon>
        <taxon>Enterobacteriaceae</taxon>
        <taxon>Salmonella</taxon>
    </lineage>
</organism>
<geneLocation type="plasmid" evidence="1">
    <name>pSa1423-90k</name>
</geneLocation>
<protein>
    <submittedName>
        <fullName evidence="1">Uncharacterized protein</fullName>
    </submittedName>
</protein>
<dbReference type="RefSeq" id="WP_225312464.1">
    <property type="nucleotide sequence ID" value="NZ_MK356557.1"/>
</dbReference>
<sequence>MPVLSKGGSLADAAANYLKTYEHNADKYKVDVFTGASWKIRTTTDGRNEPTVIQPKSQDVGEIPLCTSISPGWCWCCSDGNKAVLDRPDGDQLLRNMLVTVSLRTLTVNWQMKKSASTSCSIFLMKMS</sequence>
<dbReference type="EMBL" id="MK356557">
    <property type="protein sequence ID" value="QBM91374.1"/>
    <property type="molecule type" value="Genomic_DNA"/>
</dbReference>
<accession>A0A482EU75</accession>
<dbReference type="AlphaFoldDB" id="A0A482EU75"/>